<organism evidence="1">
    <name type="scientific">Streptomyces sp. R39</name>
    <dbReference type="NCBI Taxonomy" id="3238631"/>
    <lineage>
        <taxon>Bacteria</taxon>
        <taxon>Bacillati</taxon>
        <taxon>Actinomycetota</taxon>
        <taxon>Actinomycetes</taxon>
        <taxon>Kitasatosporales</taxon>
        <taxon>Streptomycetaceae</taxon>
        <taxon>Streptomyces</taxon>
    </lineage>
</organism>
<protein>
    <submittedName>
        <fullName evidence="1">Uncharacterized protein</fullName>
    </submittedName>
</protein>
<dbReference type="EMBL" id="CP163441">
    <property type="protein sequence ID" value="XDQ49362.1"/>
    <property type="molecule type" value="Genomic_DNA"/>
</dbReference>
<dbReference type="AlphaFoldDB" id="A0AB39R0C6"/>
<reference evidence="1" key="1">
    <citation type="submission" date="2024-07" db="EMBL/GenBank/DDBJ databases">
        <authorList>
            <person name="Yu S.T."/>
        </authorList>
    </citation>
    <scope>NUCLEOTIDE SEQUENCE</scope>
    <source>
        <strain evidence="1">R39</strain>
    </source>
</reference>
<dbReference type="RefSeq" id="WP_369228013.1">
    <property type="nucleotide sequence ID" value="NZ_CP163441.1"/>
</dbReference>
<evidence type="ECO:0000313" key="1">
    <source>
        <dbReference type="EMBL" id="XDQ49362.1"/>
    </source>
</evidence>
<sequence length="66" mass="7300">MIAEGEGQAADGLLLIEEGALPSVLRWMERGEARAKQDLEFRTEVLEQARAEVDARYSADQLPSVL</sequence>
<gene>
    <name evidence="1" type="ORF">AB5J52_47975</name>
</gene>
<proteinExistence type="predicted"/>
<accession>A0AB39R0C6</accession>
<name>A0AB39R0C6_9ACTN</name>